<keyword evidence="3" id="KW-1185">Reference proteome</keyword>
<proteinExistence type="predicted"/>
<evidence type="ECO:0000313" key="3">
    <source>
        <dbReference type="Proteomes" id="UP000253891"/>
    </source>
</evidence>
<dbReference type="Gene3D" id="1.20.58.1910">
    <property type="match status" value="1"/>
</dbReference>
<dbReference type="RefSeq" id="WP_061992870.1">
    <property type="nucleotide sequence ID" value="NZ_DF967991.1"/>
</dbReference>
<dbReference type="PANTHER" id="PTHR33594:SF1">
    <property type="entry name" value="HD_PDEASE DOMAIN-CONTAINING PROTEIN"/>
    <property type="match status" value="1"/>
</dbReference>
<feature type="domain" description="HD/PDEase" evidence="1">
    <location>
        <begin position="25"/>
        <end position="145"/>
    </location>
</feature>
<dbReference type="Gene3D" id="1.10.472.50">
    <property type="entry name" value="HD-domain/PDEase-like"/>
    <property type="match status" value="1"/>
</dbReference>
<dbReference type="OrthoDB" id="9797344at2"/>
<dbReference type="PANTHER" id="PTHR33594">
    <property type="entry name" value="SUPERFAMILY HYDROLASE, PUTATIVE (AFU_ORTHOLOGUE AFUA_1G03035)-RELATED"/>
    <property type="match status" value="1"/>
</dbReference>
<dbReference type="Proteomes" id="UP000253891">
    <property type="component" value="Unassembled WGS sequence"/>
</dbReference>
<dbReference type="SMART" id="SM00471">
    <property type="entry name" value="HDc"/>
    <property type="match status" value="1"/>
</dbReference>
<dbReference type="Pfam" id="PF01966">
    <property type="entry name" value="HD"/>
    <property type="match status" value="1"/>
</dbReference>
<protein>
    <submittedName>
        <fullName evidence="2">HD domain protein</fullName>
    </submittedName>
</protein>
<dbReference type="STRING" id="157463.GCA_001047075_00383"/>
<organism evidence="2 3">
    <name type="scientific">Fructobacillus ficulneus</name>
    <dbReference type="NCBI Taxonomy" id="157463"/>
    <lineage>
        <taxon>Bacteria</taxon>
        <taxon>Bacillati</taxon>
        <taxon>Bacillota</taxon>
        <taxon>Bacilli</taxon>
        <taxon>Lactobacillales</taxon>
        <taxon>Lactobacillaceae</taxon>
        <taxon>Fructobacillus</taxon>
    </lineage>
</organism>
<accession>A0A0K8MH18</accession>
<evidence type="ECO:0000259" key="1">
    <source>
        <dbReference type="SMART" id="SM00471"/>
    </source>
</evidence>
<dbReference type="CDD" id="cd00077">
    <property type="entry name" value="HDc"/>
    <property type="match status" value="1"/>
</dbReference>
<evidence type="ECO:0000313" key="2">
    <source>
        <dbReference type="EMBL" id="GAO99453.1"/>
    </source>
</evidence>
<reference evidence="2 3" key="1">
    <citation type="journal article" date="2015" name="BMC Genomics">
        <title>Comparative genomics of Fructobacillus spp. and Leuconostoc spp. reveals niche-specific evolution of Fructobacillus spp.</title>
        <authorList>
            <person name="Endo A."/>
            <person name="Tanizawa Y."/>
            <person name="Tanaka N."/>
            <person name="Maeno S."/>
            <person name="Kumar H."/>
            <person name="Shiwa Y."/>
            <person name="Okada S."/>
            <person name="Yoshikawa H."/>
            <person name="Dicks L."/>
            <person name="Nakagawa J."/>
            <person name="Arita M."/>
        </authorList>
    </citation>
    <scope>NUCLEOTIDE SEQUENCE [LARGE SCALE GENOMIC DNA]</scope>
    <source>
        <strain evidence="2 3">JCM 12225</strain>
    </source>
</reference>
<dbReference type="SUPFAM" id="SSF109604">
    <property type="entry name" value="HD-domain/PDEase-like"/>
    <property type="match status" value="1"/>
</dbReference>
<dbReference type="EMBL" id="DF967991">
    <property type="protein sequence ID" value="GAO99453.1"/>
    <property type="molecule type" value="Genomic_DNA"/>
</dbReference>
<dbReference type="InterPro" id="IPR003607">
    <property type="entry name" value="HD/PDEase_dom"/>
</dbReference>
<gene>
    <name evidence="2" type="ORF">FFIC_140470</name>
</gene>
<name>A0A0K8MH18_9LACO</name>
<dbReference type="AlphaFoldDB" id="A0A0K8MH18"/>
<dbReference type="InterPro" id="IPR006674">
    <property type="entry name" value="HD_domain"/>
</dbReference>
<sequence>MNGVSKVVDITAIREFSKRCLGADVSGHDFLHADQVARLAVDLYLQDQGQIQVEDRAAIEAAAYLHDTIDDKVVADVEGQLVRVKQLLSQSGLKGDQQDLVVDTILHLSYSANLREHYQLTDLGQYVQDADRLEALGAIGIARTFAYGGKVGHPMYDPDLPPVSLQNKDQYRSHKTTTINHFYEKLLKLAGQMNTPAGRQEGQRRTAFMETFLVEFQKETGALSDPAFRIQ</sequence>